<dbReference type="GO" id="GO:0046872">
    <property type="term" value="F:metal ion binding"/>
    <property type="evidence" value="ECO:0007669"/>
    <property type="project" value="InterPro"/>
</dbReference>
<gene>
    <name evidence="3" type="ORF">IHE70_39155</name>
</gene>
<dbReference type="InterPro" id="IPR010872">
    <property type="entry name" value="MDMPI_C-term_domain"/>
</dbReference>
<protein>
    <submittedName>
        <fullName evidence="3">Maleylpyruvate isomerase family mycothiol-dependent enzyme</fullName>
    </submittedName>
</protein>
<dbReference type="SUPFAM" id="SSF109854">
    <property type="entry name" value="DinB/YfiT-like putative metalloenzymes"/>
    <property type="match status" value="1"/>
</dbReference>
<feature type="domain" description="Mycothiol-dependent maleylpyruvate isomerase metal-binding" evidence="2">
    <location>
        <begin position="28"/>
        <end position="144"/>
    </location>
</feature>
<keyword evidence="3" id="KW-0413">Isomerase</keyword>
<dbReference type="GO" id="GO:0005886">
    <property type="term" value="C:plasma membrane"/>
    <property type="evidence" value="ECO:0007669"/>
    <property type="project" value="TreeGrafter"/>
</dbReference>
<reference evidence="3" key="1">
    <citation type="submission" date="2020-09" db="EMBL/GenBank/DDBJ databases">
        <title>Streptomyces canutascabiei sp. nov., which causes potato common scab and is distributed across the world.</title>
        <authorList>
            <person name="Nguyen H.P."/>
            <person name="Weisberg A.J."/>
            <person name="Chang J.H."/>
            <person name="Clarke C.R."/>
        </authorList>
    </citation>
    <scope>NUCLEOTIDE SEQUENCE</scope>
    <source>
        <strain evidence="3">ID-01-6.2a</strain>
    </source>
</reference>
<dbReference type="AlphaFoldDB" id="A0A927QJ37"/>
<name>A0A927QJ37_9ACTN</name>
<dbReference type="NCBIfam" id="TIGR03083">
    <property type="entry name" value="maleylpyruvate isomerase family mycothiol-dependent enzyme"/>
    <property type="match status" value="1"/>
</dbReference>
<evidence type="ECO:0000259" key="1">
    <source>
        <dbReference type="Pfam" id="PF07398"/>
    </source>
</evidence>
<evidence type="ECO:0000313" key="4">
    <source>
        <dbReference type="Proteomes" id="UP000661025"/>
    </source>
</evidence>
<sequence length="282" mass="31229">MLVQEPGPRHERYCAEIELQVEKVRQLVTSGADLTATVPTCPDWTLEHLLRHIGGALRWVEANVRTRAKEEFPEADVPLYGGPEGRGDPAALDAWLAESGAMTVAALREAGPEAPVWSWGWEHSAGFWARRMAHELVVHGADAALTVGRAVEVAPEIAADTIDEWLEIVEFAQRTMPHDEAAELRGPGRTIHLHATDTSPEVDAERSETGVPPPEGWGRVIELTEGVMRRRRGHEKATVALRGPLTEVLLAFYRRMPPDGGELQVLGDRELLDFWLRRATFG</sequence>
<evidence type="ECO:0000259" key="2">
    <source>
        <dbReference type="Pfam" id="PF11716"/>
    </source>
</evidence>
<organism evidence="3 4">
    <name type="scientific">Streptomyces caniscabiei</name>
    <dbReference type="NCBI Taxonomy" id="2746961"/>
    <lineage>
        <taxon>Bacteria</taxon>
        <taxon>Bacillati</taxon>
        <taxon>Actinomycetota</taxon>
        <taxon>Actinomycetes</taxon>
        <taxon>Kitasatosporales</taxon>
        <taxon>Streptomycetaceae</taxon>
        <taxon>Streptomyces</taxon>
    </lineage>
</organism>
<dbReference type="PANTHER" id="PTHR40758">
    <property type="entry name" value="CONSERVED PROTEIN"/>
    <property type="match status" value="1"/>
</dbReference>
<dbReference type="EMBL" id="JACYXT010000023">
    <property type="protein sequence ID" value="MBD9729103.1"/>
    <property type="molecule type" value="Genomic_DNA"/>
</dbReference>
<comment type="caution">
    <text evidence="3">The sequence shown here is derived from an EMBL/GenBank/DDBJ whole genome shotgun (WGS) entry which is preliminary data.</text>
</comment>
<dbReference type="Pfam" id="PF07398">
    <property type="entry name" value="MDMPI_C"/>
    <property type="match status" value="1"/>
</dbReference>
<dbReference type="Proteomes" id="UP000661025">
    <property type="component" value="Unassembled WGS sequence"/>
</dbReference>
<dbReference type="InterPro" id="IPR034660">
    <property type="entry name" value="DinB/YfiT-like"/>
</dbReference>
<accession>A0A927QJ37</accession>
<dbReference type="GO" id="GO:0016853">
    <property type="term" value="F:isomerase activity"/>
    <property type="evidence" value="ECO:0007669"/>
    <property type="project" value="UniProtKB-KW"/>
</dbReference>
<feature type="domain" description="MDMPI C-terminal" evidence="1">
    <location>
        <begin position="156"/>
        <end position="273"/>
    </location>
</feature>
<evidence type="ECO:0000313" key="3">
    <source>
        <dbReference type="EMBL" id="MBD9729103.1"/>
    </source>
</evidence>
<proteinExistence type="predicted"/>
<dbReference type="PANTHER" id="PTHR40758:SF1">
    <property type="entry name" value="CONSERVED PROTEIN"/>
    <property type="match status" value="1"/>
</dbReference>
<dbReference type="InterPro" id="IPR024344">
    <property type="entry name" value="MDMPI_metal-binding"/>
</dbReference>
<dbReference type="InterPro" id="IPR017517">
    <property type="entry name" value="Maleyloyr_isom"/>
</dbReference>
<dbReference type="Pfam" id="PF11716">
    <property type="entry name" value="MDMPI_N"/>
    <property type="match status" value="1"/>
</dbReference>